<reference evidence="2" key="1">
    <citation type="submission" date="2017-02" db="UniProtKB">
        <authorList>
            <consortium name="WormBaseParasite"/>
        </authorList>
    </citation>
    <scope>IDENTIFICATION</scope>
</reference>
<name>A0A0N4W437_HAEPC</name>
<proteinExistence type="predicted"/>
<feature type="signal peptide" evidence="1">
    <location>
        <begin position="1"/>
        <end position="29"/>
    </location>
</feature>
<evidence type="ECO:0000313" key="2">
    <source>
        <dbReference type="WBParaSite" id="HPLM_0000462501-mRNA-1"/>
    </source>
</evidence>
<feature type="chain" id="PRO_5005888147" evidence="1">
    <location>
        <begin position="30"/>
        <end position="60"/>
    </location>
</feature>
<dbReference type="AlphaFoldDB" id="A0A0N4W437"/>
<evidence type="ECO:0000256" key="1">
    <source>
        <dbReference type="SAM" id="SignalP"/>
    </source>
</evidence>
<sequence>LNSVSWAMTRKLRQFLILSIILLLRSSEADKRREFPRLRSWSLGDAGGEFHEVLPWSKGL</sequence>
<organism evidence="2">
    <name type="scientific">Haemonchus placei</name>
    <name type="common">Barber's pole worm</name>
    <dbReference type="NCBI Taxonomy" id="6290"/>
    <lineage>
        <taxon>Eukaryota</taxon>
        <taxon>Metazoa</taxon>
        <taxon>Ecdysozoa</taxon>
        <taxon>Nematoda</taxon>
        <taxon>Chromadorea</taxon>
        <taxon>Rhabditida</taxon>
        <taxon>Rhabditina</taxon>
        <taxon>Rhabditomorpha</taxon>
        <taxon>Strongyloidea</taxon>
        <taxon>Trichostrongylidae</taxon>
        <taxon>Haemonchus</taxon>
    </lineage>
</organism>
<keyword evidence="1" id="KW-0732">Signal</keyword>
<protein>
    <submittedName>
        <fullName evidence="2">Secreted protein</fullName>
    </submittedName>
</protein>
<accession>A0A0N4W437</accession>
<dbReference type="WBParaSite" id="HPLM_0000462501-mRNA-1">
    <property type="protein sequence ID" value="HPLM_0000462501-mRNA-1"/>
    <property type="gene ID" value="HPLM_0000462501"/>
</dbReference>